<dbReference type="Gene3D" id="1.10.10.10">
    <property type="entry name" value="Winged helix-like DNA-binding domain superfamily/Winged helix DNA-binding domain"/>
    <property type="match status" value="1"/>
</dbReference>
<gene>
    <name evidence="2" type="ORF">L4923_27100</name>
</gene>
<organism evidence="2 3">
    <name type="scientific">Mesorhizobium retamae</name>
    <dbReference type="NCBI Taxonomy" id="2912854"/>
    <lineage>
        <taxon>Bacteria</taxon>
        <taxon>Pseudomonadati</taxon>
        <taxon>Pseudomonadota</taxon>
        <taxon>Alphaproteobacteria</taxon>
        <taxon>Hyphomicrobiales</taxon>
        <taxon>Phyllobacteriaceae</taxon>
        <taxon>Mesorhizobium</taxon>
    </lineage>
</organism>
<dbReference type="Proteomes" id="UP001201701">
    <property type="component" value="Unassembled WGS sequence"/>
</dbReference>
<keyword evidence="3" id="KW-1185">Reference proteome</keyword>
<sequence length="218" mass="24482">MHRHHPFGERAERAFWHMAGRFGGGRGGHGPFGQGRRGHGGPAEMLRAGRMFGDGDLKLIVLSLLSDAPRHGYDIIKALEERSSGIYSPSPGVVYPTLTFLEEAGYAVSSTEGAKKVFSITEAGEAHLEENRDMVERALEHLERVSAKMAKAREWFGWDDDRERRHDHDDRRNPELRLLRRRLRAALAEIIEAPVDKQAEAASILRDAAEALETLVRR</sequence>
<proteinExistence type="predicted"/>
<dbReference type="PANTHER" id="PTHR43252">
    <property type="entry name" value="TRANSCRIPTIONAL REGULATOR YQJI"/>
    <property type="match status" value="1"/>
</dbReference>
<evidence type="ECO:0000313" key="3">
    <source>
        <dbReference type="Proteomes" id="UP001201701"/>
    </source>
</evidence>
<dbReference type="RefSeq" id="WP_239370218.1">
    <property type="nucleotide sequence ID" value="NZ_JAKREW010000051.1"/>
</dbReference>
<feature type="domain" description="Transcription regulator PadR N-terminal" evidence="1">
    <location>
        <begin position="61"/>
        <end position="130"/>
    </location>
</feature>
<comment type="caution">
    <text evidence="2">The sequence shown here is derived from an EMBL/GenBank/DDBJ whole genome shotgun (WGS) entry which is preliminary data.</text>
</comment>
<evidence type="ECO:0000313" key="2">
    <source>
        <dbReference type="EMBL" id="MCG7508710.1"/>
    </source>
</evidence>
<dbReference type="Pfam" id="PF03551">
    <property type="entry name" value="PadR"/>
    <property type="match status" value="1"/>
</dbReference>
<dbReference type="InterPro" id="IPR036388">
    <property type="entry name" value="WH-like_DNA-bd_sf"/>
</dbReference>
<protein>
    <submittedName>
        <fullName evidence="2">PadR family transcriptional regulator</fullName>
    </submittedName>
</protein>
<dbReference type="EMBL" id="JAKREW010000051">
    <property type="protein sequence ID" value="MCG7508710.1"/>
    <property type="molecule type" value="Genomic_DNA"/>
</dbReference>
<dbReference type="SUPFAM" id="SSF46785">
    <property type="entry name" value="Winged helix' DNA-binding domain"/>
    <property type="match status" value="1"/>
</dbReference>
<evidence type="ECO:0000259" key="1">
    <source>
        <dbReference type="Pfam" id="PF03551"/>
    </source>
</evidence>
<dbReference type="InterPro" id="IPR036390">
    <property type="entry name" value="WH_DNA-bd_sf"/>
</dbReference>
<name>A0ABS9QN08_9HYPH</name>
<dbReference type="PANTHER" id="PTHR43252:SF7">
    <property type="entry name" value="TRANSCRIPTIONAL REGULATOR YQJI"/>
    <property type="match status" value="1"/>
</dbReference>
<accession>A0ABS9QN08</accession>
<dbReference type="InterPro" id="IPR005149">
    <property type="entry name" value="Tscrpt_reg_PadR_N"/>
</dbReference>
<reference evidence="2 3" key="1">
    <citation type="submission" date="2022-02" db="EMBL/GenBank/DDBJ databases">
        <title>Draft genome sequence of Mezorhizobium retamae strain IRAMC:0171 isolated from Retama raetam nodules.</title>
        <authorList>
            <person name="Bengaied R."/>
            <person name="Sbissi I."/>
            <person name="Huber K."/>
            <person name="Ghodbane F."/>
            <person name="Nouioui I."/>
            <person name="Tarhouni M."/>
            <person name="Gtari M."/>
        </authorList>
    </citation>
    <scope>NUCLEOTIDE SEQUENCE [LARGE SCALE GENOMIC DNA]</scope>
    <source>
        <strain evidence="2 3">IRAMC:0171</strain>
    </source>
</reference>